<protein>
    <submittedName>
        <fullName evidence="3">Uncharacterized protein</fullName>
    </submittedName>
</protein>
<feature type="non-terminal residue" evidence="3">
    <location>
        <position position="1"/>
    </location>
</feature>
<keyword evidence="2" id="KW-0812">Transmembrane</keyword>
<name>A0A9P4JIG3_9PLEO</name>
<sequence length="118" mass="12329">CEPHGDHWHCPESVPKPRTPPPSRASAENTSTADSITFIAGLLAAIACEPHKDHWHCPEGVPEPTTPPSSSTASSKGDTVPSAGTHTAELAEGSASSLSAMGVFSVLVVVMGKFFIYY</sequence>
<feature type="compositionally biased region" description="Basic and acidic residues" evidence="1">
    <location>
        <begin position="1"/>
        <end position="10"/>
    </location>
</feature>
<dbReference type="EMBL" id="ML994278">
    <property type="protein sequence ID" value="KAF2197098.1"/>
    <property type="molecule type" value="Genomic_DNA"/>
</dbReference>
<feature type="region of interest" description="Disordered" evidence="1">
    <location>
        <begin position="1"/>
        <end position="31"/>
    </location>
</feature>
<dbReference type="AlphaFoldDB" id="A0A9P4JIG3"/>
<keyword evidence="2" id="KW-1133">Transmembrane helix</keyword>
<evidence type="ECO:0000256" key="2">
    <source>
        <dbReference type="SAM" id="Phobius"/>
    </source>
</evidence>
<reference evidence="3" key="1">
    <citation type="journal article" date="2020" name="Stud. Mycol.">
        <title>101 Dothideomycetes genomes: a test case for predicting lifestyles and emergence of pathogens.</title>
        <authorList>
            <person name="Haridas S."/>
            <person name="Albert R."/>
            <person name="Binder M."/>
            <person name="Bloem J."/>
            <person name="Labutti K."/>
            <person name="Salamov A."/>
            <person name="Andreopoulos B."/>
            <person name="Baker S."/>
            <person name="Barry K."/>
            <person name="Bills G."/>
            <person name="Bluhm B."/>
            <person name="Cannon C."/>
            <person name="Castanera R."/>
            <person name="Culley D."/>
            <person name="Daum C."/>
            <person name="Ezra D."/>
            <person name="Gonzalez J."/>
            <person name="Henrissat B."/>
            <person name="Kuo A."/>
            <person name="Liang C."/>
            <person name="Lipzen A."/>
            <person name="Lutzoni F."/>
            <person name="Magnuson J."/>
            <person name="Mondo S."/>
            <person name="Nolan M."/>
            <person name="Ohm R."/>
            <person name="Pangilinan J."/>
            <person name="Park H.-J."/>
            <person name="Ramirez L."/>
            <person name="Alfaro M."/>
            <person name="Sun H."/>
            <person name="Tritt A."/>
            <person name="Yoshinaga Y."/>
            <person name="Zwiers L.-H."/>
            <person name="Turgeon B."/>
            <person name="Goodwin S."/>
            <person name="Spatafora J."/>
            <person name="Crous P."/>
            <person name="Grigoriev I."/>
        </authorList>
    </citation>
    <scope>NUCLEOTIDE SEQUENCE</scope>
    <source>
        <strain evidence="3">ATCC 74209</strain>
    </source>
</reference>
<organism evidence="3 4">
    <name type="scientific">Delitschia confertaspora ATCC 74209</name>
    <dbReference type="NCBI Taxonomy" id="1513339"/>
    <lineage>
        <taxon>Eukaryota</taxon>
        <taxon>Fungi</taxon>
        <taxon>Dikarya</taxon>
        <taxon>Ascomycota</taxon>
        <taxon>Pezizomycotina</taxon>
        <taxon>Dothideomycetes</taxon>
        <taxon>Pleosporomycetidae</taxon>
        <taxon>Pleosporales</taxon>
        <taxon>Delitschiaceae</taxon>
        <taxon>Delitschia</taxon>
    </lineage>
</organism>
<evidence type="ECO:0000256" key="1">
    <source>
        <dbReference type="SAM" id="MobiDB-lite"/>
    </source>
</evidence>
<feature type="transmembrane region" description="Helical" evidence="2">
    <location>
        <begin position="98"/>
        <end position="116"/>
    </location>
</feature>
<dbReference type="Proteomes" id="UP000799536">
    <property type="component" value="Unassembled WGS sequence"/>
</dbReference>
<keyword evidence="4" id="KW-1185">Reference proteome</keyword>
<keyword evidence="2" id="KW-0472">Membrane</keyword>
<proteinExistence type="predicted"/>
<evidence type="ECO:0000313" key="4">
    <source>
        <dbReference type="Proteomes" id="UP000799536"/>
    </source>
</evidence>
<feature type="region of interest" description="Disordered" evidence="1">
    <location>
        <begin position="54"/>
        <end position="96"/>
    </location>
</feature>
<evidence type="ECO:0000313" key="3">
    <source>
        <dbReference type="EMBL" id="KAF2197098.1"/>
    </source>
</evidence>
<accession>A0A9P4JIG3</accession>
<gene>
    <name evidence="3" type="ORF">GQ43DRAFT_381769</name>
</gene>
<comment type="caution">
    <text evidence="3">The sequence shown here is derived from an EMBL/GenBank/DDBJ whole genome shotgun (WGS) entry which is preliminary data.</text>
</comment>
<dbReference type="OrthoDB" id="5362269at2759"/>